<dbReference type="InterPro" id="IPR036188">
    <property type="entry name" value="FAD/NAD-bd_sf"/>
</dbReference>
<keyword evidence="5" id="KW-0521">NADP</keyword>
<dbReference type="Gene3D" id="3.50.50.60">
    <property type="entry name" value="FAD/NAD(P)-binding domain"/>
    <property type="match status" value="1"/>
</dbReference>
<dbReference type="PANTHER" id="PTHR43872">
    <property type="entry name" value="MONOOXYGENASE, PUTATIVE (AFU_ORTHOLOGUE AFUA_8G02570)-RELATED"/>
    <property type="match status" value="1"/>
</dbReference>
<dbReference type="Pfam" id="PF13738">
    <property type="entry name" value="Pyr_redox_3"/>
    <property type="match status" value="1"/>
</dbReference>
<gene>
    <name evidence="8" type="ORF">R4315_05385</name>
</gene>
<keyword evidence="6 8" id="KW-0560">Oxidoreductase</keyword>
<evidence type="ECO:0000256" key="4">
    <source>
        <dbReference type="ARBA" id="ARBA00022827"/>
    </source>
</evidence>
<dbReference type="RefSeq" id="WP_317745605.1">
    <property type="nucleotide sequence ID" value="NZ_JAWLUP010000006.1"/>
</dbReference>
<dbReference type="FunFam" id="3.50.50.60:FF:000228">
    <property type="entry name" value="FAD-containing monooxygenase EthA"/>
    <property type="match status" value="1"/>
</dbReference>
<dbReference type="PANTHER" id="PTHR43872:SF1">
    <property type="entry name" value="MONOOXYGENASE, PUTATIVE (AFU_ORTHOLOGUE AFUA_8G02570)-RELATED"/>
    <property type="match status" value="1"/>
</dbReference>
<proteinExistence type="inferred from homology"/>
<evidence type="ECO:0000256" key="2">
    <source>
        <dbReference type="ARBA" id="ARBA00010139"/>
    </source>
</evidence>
<evidence type="ECO:0000313" key="9">
    <source>
        <dbReference type="Proteomes" id="UP001185863"/>
    </source>
</evidence>
<protein>
    <submittedName>
        <fullName evidence="8">NAD(P)/FAD-dependent oxidoreductase</fullName>
        <ecNumber evidence="8">1.14.13.-</ecNumber>
    </submittedName>
</protein>
<dbReference type="AlphaFoldDB" id="A0AAE4UWI4"/>
<dbReference type="PRINTS" id="PR00411">
    <property type="entry name" value="PNDRDTASEI"/>
</dbReference>
<sequence>MEPTNSHVDVVIVGAGLSGIAAAVELRTTHPERTFVMLEKRDNLGGTWDLFRYPGIRSDSDMFTLGYSFKPWRAEKSIAAGQTILEYLDEAVEEHQLRPFIRVNQRVLRADWSSETSTWRVQVESSAGNETITCSFLYMASGYYDNENGYRPRFPGEENFRGPIVHPQEWPEDLDYGDKKVAVIGSGATAITLIPAMAGTAAKVTMVQRSPSYVSIDSDIDEDAIKLRAEIGDEAAFETVRLRNVEQQQINYQYARNHPDEFKKPLFDAIDAIVGPEFREKHFTPSYQPWDQRLCLVPNGDLFEAIKAGRADVATGTIAEFTEHGIRMESGEEVEADIIVTATGLNLCTLGKVAFTVDGNPVDFSRTYTYKGVAFSGVPNLVQAHGYLNSSWTLRLELVNQFWSSLLTTMDKLGASSVTPVLRPGEENMPRDPWMTGVTSGYFLRYLDHMPSQGDRLPWLNPQVHELTKEILSADPDDGVLQFA</sequence>
<evidence type="ECO:0000256" key="7">
    <source>
        <dbReference type="ARBA" id="ARBA00023033"/>
    </source>
</evidence>
<evidence type="ECO:0000256" key="6">
    <source>
        <dbReference type="ARBA" id="ARBA00023002"/>
    </source>
</evidence>
<evidence type="ECO:0000256" key="1">
    <source>
        <dbReference type="ARBA" id="ARBA00001974"/>
    </source>
</evidence>
<evidence type="ECO:0000256" key="5">
    <source>
        <dbReference type="ARBA" id="ARBA00022857"/>
    </source>
</evidence>
<dbReference type="EC" id="1.14.13.-" evidence="8"/>
<comment type="similarity">
    <text evidence="2">Belongs to the FAD-binding monooxygenase family.</text>
</comment>
<evidence type="ECO:0000313" key="8">
    <source>
        <dbReference type="EMBL" id="MDV7263982.1"/>
    </source>
</evidence>
<keyword evidence="7" id="KW-0503">Monooxygenase</keyword>
<keyword evidence="3" id="KW-0285">Flavoprotein</keyword>
<reference evidence="8" key="1">
    <citation type="submission" date="2023-10" db="EMBL/GenBank/DDBJ databases">
        <title>Development of a sustainable strategy for remediation of hydrocarbon-contaminated territories based on the waste exchange concept.</title>
        <authorList>
            <person name="Krivoruchko A."/>
        </authorList>
    </citation>
    <scope>NUCLEOTIDE SEQUENCE</scope>
    <source>
        <strain evidence="8">IEGM 68</strain>
    </source>
</reference>
<dbReference type="SUPFAM" id="SSF51905">
    <property type="entry name" value="FAD/NAD(P)-binding domain"/>
    <property type="match status" value="1"/>
</dbReference>
<dbReference type="InterPro" id="IPR051820">
    <property type="entry name" value="FAD-binding_MO"/>
</dbReference>
<name>A0AAE4UWI4_9NOCA</name>
<accession>A0AAE4UWI4</accession>
<dbReference type="EMBL" id="JAWLUP010000006">
    <property type="protein sequence ID" value="MDV7263982.1"/>
    <property type="molecule type" value="Genomic_DNA"/>
</dbReference>
<dbReference type="GO" id="GO:0004497">
    <property type="term" value="F:monooxygenase activity"/>
    <property type="evidence" value="ECO:0007669"/>
    <property type="project" value="UniProtKB-KW"/>
</dbReference>
<dbReference type="Proteomes" id="UP001185863">
    <property type="component" value="Unassembled WGS sequence"/>
</dbReference>
<keyword evidence="4" id="KW-0274">FAD</keyword>
<organism evidence="8 9">
    <name type="scientific">Rhodococcus oxybenzonivorans</name>
    <dbReference type="NCBI Taxonomy" id="1990687"/>
    <lineage>
        <taxon>Bacteria</taxon>
        <taxon>Bacillati</taxon>
        <taxon>Actinomycetota</taxon>
        <taxon>Actinomycetes</taxon>
        <taxon>Mycobacteriales</taxon>
        <taxon>Nocardiaceae</taxon>
        <taxon>Rhodococcus</taxon>
    </lineage>
</organism>
<evidence type="ECO:0000256" key="3">
    <source>
        <dbReference type="ARBA" id="ARBA00022630"/>
    </source>
</evidence>
<comment type="caution">
    <text evidence="8">The sequence shown here is derived from an EMBL/GenBank/DDBJ whole genome shotgun (WGS) entry which is preliminary data.</text>
</comment>
<comment type="cofactor">
    <cofactor evidence="1">
        <name>FAD</name>
        <dbReference type="ChEBI" id="CHEBI:57692"/>
    </cofactor>
</comment>